<dbReference type="Pfam" id="PF02666">
    <property type="entry name" value="PS_Dcarbxylase"/>
    <property type="match status" value="1"/>
</dbReference>
<protein>
    <recommendedName>
        <fullName evidence="7">Phosphatidylserine decarboxylase</fullName>
    </recommendedName>
</protein>
<keyword evidence="4" id="KW-0670">Pyruvate</keyword>
<dbReference type="InterPro" id="IPR003817">
    <property type="entry name" value="PS_Dcarbxylase"/>
</dbReference>
<proteinExistence type="predicted"/>
<sequence>MVCAVVIGMEEVSSIDWSVGVGDTVQRGQELGYFSYGGSSMALVFEQGIVDEFTVPFNKPPRAHGRRPLPAWRSAYAGTRRRPGRFQPRRCVAAGIPTCSQWIF</sequence>
<keyword evidence="1" id="KW-0210">Decarboxylase</keyword>
<evidence type="ECO:0000313" key="6">
    <source>
        <dbReference type="Proteomes" id="UP000654471"/>
    </source>
</evidence>
<organism evidence="5 6">
    <name type="scientific">Streptomyces albospinus</name>
    <dbReference type="NCBI Taxonomy" id="285515"/>
    <lineage>
        <taxon>Bacteria</taxon>
        <taxon>Bacillati</taxon>
        <taxon>Actinomycetota</taxon>
        <taxon>Actinomycetes</taxon>
        <taxon>Kitasatosporales</taxon>
        <taxon>Streptomycetaceae</taxon>
        <taxon>Streptomyces</taxon>
    </lineage>
</organism>
<evidence type="ECO:0008006" key="7">
    <source>
        <dbReference type="Google" id="ProtNLM"/>
    </source>
</evidence>
<keyword evidence="3" id="KW-0456">Lyase</keyword>
<keyword evidence="6" id="KW-1185">Reference proteome</keyword>
<name>A0ABQ2VQ72_9ACTN</name>
<dbReference type="EMBL" id="BMRP01000064">
    <property type="protein sequence ID" value="GGU99710.1"/>
    <property type="molecule type" value="Genomic_DNA"/>
</dbReference>
<keyword evidence="2" id="KW-0865">Zymogen</keyword>
<evidence type="ECO:0000256" key="3">
    <source>
        <dbReference type="ARBA" id="ARBA00023239"/>
    </source>
</evidence>
<dbReference type="Proteomes" id="UP000654471">
    <property type="component" value="Unassembled WGS sequence"/>
</dbReference>
<reference evidence="6" key="1">
    <citation type="journal article" date="2019" name="Int. J. Syst. Evol. Microbiol.">
        <title>The Global Catalogue of Microorganisms (GCM) 10K type strain sequencing project: providing services to taxonomists for standard genome sequencing and annotation.</title>
        <authorList>
            <consortium name="The Broad Institute Genomics Platform"/>
            <consortium name="The Broad Institute Genome Sequencing Center for Infectious Disease"/>
            <person name="Wu L."/>
            <person name="Ma J."/>
        </authorList>
    </citation>
    <scope>NUCLEOTIDE SEQUENCE [LARGE SCALE GENOMIC DNA]</scope>
    <source>
        <strain evidence="6">JCM 3399</strain>
    </source>
</reference>
<accession>A0ABQ2VQ72</accession>
<evidence type="ECO:0000313" key="5">
    <source>
        <dbReference type="EMBL" id="GGU99710.1"/>
    </source>
</evidence>
<evidence type="ECO:0000256" key="4">
    <source>
        <dbReference type="ARBA" id="ARBA00023317"/>
    </source>
</evidence>
<evidence type="ECO:0000256" key="2">
    <source>
        <dbReference type="ARBA" id="ARBA00023145"/>
    </source>
</evidence>
<evidence type="ECO:0000256" key="1">
    <source>
        <dbReference type="ARBA" id="ARBA00022793"/>
    </source>
</evidence>
<gene>
    <name evidence="5" type="ORF">GCM10010211_78820</name>
</gene>
<comment type="caution">
    <text evidence="5">The sequence shown here is derived from an EMBL/GenBank/DDBJ whole genome shotgun (WGS) entry which is preliminary data.</text>
</comment>